<evidence type="ECO:0000256" key="3">
    <source>
        <dbReference type="SAM" id="MobiDB-lite"/>
    </source>
</evidence>
<dbReference type="Gene3D" id="2.60.120.200">
    <property type="match status" value="2"/>
</dbReference>
<organism evidence="5 6">
    <name type="scientific">Mizuhopecten yessoensis</name>
    <name type="common">Japanese scallop</name>
    <name type="synonym">Patinopecten yessoensis</name>
    <dbReference type="NCBI Taxonomy" id="6573"/>
    <lineage>
        <taxon>Eukaryota</taxon>
        <taxon>Metazoa</taxon>
        <taxon>Spiralia</taxon>
        <taxon>Lophotrochozoa</taxon>
        <taxon>Mollusca</taxon>
        <taxon>Bivalvia</taxon>
        <taxon>Autobranchia</taxon>
        <taxon>Pteriomorphia</taxon>
        <taxon>Pectinida</taxon>
        <taxon>Pectinoidea</taxon>
        <taxon>Pectinidae</taxon>
        <taxon>Mizuhopecten</taxon>
    </lineage>
</organism>
<feature type="compositionally biased region" description="Basic and acidic residues" evidence="3">
    <location>
        <begin position="1"/>
        <end position="12"/>
    </location>
</feature>
<dbReference type="InterPro" id="IPR013320">
    <property type="entry name" value="ConA-like_dom_sf"/>
</dbReference>
<feature type="region of interest" description="Disordered" evidence="3">
    <location>
        <begin position="1"/>
        <end position="104"/>
    </location>
</feature>
<evidence type="ECO:0000256" key="2">
    <source>
        <dbReference type="SAM" id="Coils"/>
    </source>
</evidence>
<protein>
    <submittedName>
        <fullName evidence="5">Laminin-like protein epi-1</fullName>
    </submittedName>
</protein>
<dbReference type="CDD" id="cd00110">
    <property type="entry name" value="LamG"/>
    <property type="match status" value="1"/>
</dbReference>
<evidence type="ECO:0000256" key="1">
    <source>
        <dbReference type="PROSITE-ProRule" id="PRU00122"/>
    </source>
</evidence>
<feature type="compositionally biased region" description="Low complexity" evidence="3">
    <location>
        <begin position="570"/>
        <end position="595"/>
    </location>
</feature>
<dbReference type="SUPFAM" id="SSF49899">
    <property type="entry name" value="Concanavalin A-like lectins/glucanases"/>
    <property type="match status" value="2"/>
</dbReference>
<feature type="compositionally biased region" description="Low complexity" evidence="3">
    <location>
        <begin position="636"/>
        <end position="693"/>
    </location>
</feature>
<gene>
    <name evidence="5" type="ORF">KP79_PYT17550</name>
</gene>
<proteinExistence type="predicted"/>
<dbReference type="PANTHER" id="PTHR24216:SF65">
    <property type="entry name" value="PAXILLIN-LIKE PROTEIN 1"/>
    <property type="match status" value="1"/>
</dbReference>
<dbReference type="OrthoDB" id="6115035at2759"/>
<dbReference type="PROSITE" id="PS50025">
    <property type="entry name" value="LAM_G_DOMAIN"/>
    <property type="match status" value="1"/>
</dbReference>
<feature type="compositionally biased region" description="Basic residues" evidence="3">
    <location>
        <begin position="38"/>
        <end position="58"/>
    </location>
</feature>
<name>A0A210QVL3_MIZYE</name>
<feature type="compositionally biased region" description="Polar residues" evidence="3">
    <location>
        <begin position="59"/>
        <end position="80"/>
    </location>
</feature>
<feature type="disulfide bond" evidence="1">
    <location>
        <begin position="1365"/>
        <end position="1392"/>
    </location>
</feature>
<feature type="compositionally biased region" description="Low complexity" evidence="3">
    <location>
        <begin position="603"/>
        <end position="628"/>
    </location>
</feature>
<feature type="coiled-coil region" evidence="2">
    <location>
        <begin position="998"/>
        <end position="1025"/>
    </location>
</feature>
<feature type="compositionally biased region" description="Basic and acidic residues" evidence="3">
    <location>
        <begin position="19"/>
        <end position="34"/>
    </location>
</feature>
<dbReference type="InterPro" id="IPR001791">
    <property type="entry name" value="Laminin_G"/>
</dbReference>
<evidence type="ECO:0000313" key="6">
    <source>
        <dbReference type="Proteomes" id="UP000242188"/>
    </source>
</evidence>
<feature type="domain" description="Laminin G" evidence="4">
    <location>
        <begin position="1215"/>
        <end position="1392"/>
    </location>
</feature>
<comment type="caution">
    <text evidence="5">The sequence shown here is derived from an EMBL/GenBank/DDBJ whole genome shotgun (WGS) entry which is preliminary data.</text>
</comment>
<sequence>MRLSHRRDDRHRPPAIHPGHRDEVEGKSRSEQIPRNRGTNRRPHQLKAGRKHSSHHKASSPQQFPRRTSLNVDVSKSRNLPKTGHGLVVDEKALQRKDGMPRQHAAMDLQISPVAVENIAISNSMQSHSPYRYNRHRQGYRRRYGYGQRAPAAVSRWEQRMRPKLNVAVHNLKHTMSNILQIMQKKVKKVSESFTSINSDARHDIMEVKEQLKFIHDENNRAYDALLDVTQLVRFVHLRAYERRVAPVSISIPPDMHFKDFSHNVMLADQSQRRAHVMKTIIQRIKGRCMEQERMHAAVLNSLNSRDARSFFLDIDRYRRKIETRLYGQIRGDVKQRIHTYLRYLNSITDMYLDARNYSYTANKEIRAVRRDVQRNIELRNAFIERRPPGDTIVFQTEAPITNMNEIEDFTTKSYQHARQLGRTVESLARTIIPVLQKAKKSIDVRRNSGSNVRLQLLAIVGRLADIVTKLDRRMDELRLLLADENILRERCEDLVTGSGGGDDEDMVIDCEQYITILGSGGEDLMPTRVTTPKPRLSPSSPPLGKSTTPLMKIKTSTTVPSTPRPTTTPVPTTAHPSTSAPSTPRPKITTQVPTTPRPTTPVPSTSRLTTSRPVPTTTRPTTTTTTPVPTPPRPTTQVPTTTRPTTKVPTTPRPTTQVPTTPRPTTKVTSTPRTKTTTPVPSTTRPSTTTTTTTVLPVTTSATTSRRSSTPTTTEMSMAESTDDFFETTSDDDDIVFSGNGMFYSTSDKLITTVLPTKSTPSPITTPSPTTTTTSSPTTLASIPTTVPQLTTEKSVTTTEIGTTVEMGSGNEGSDFVIEDKEKEESGWWWLGGDDPNAGAYHNSFRDTLQKRAELERDKSDDLMAKSIPISRRHDLIEERWDTVKGNVAVISDFVNNATEVETFWMDTKTQIETTQTRIAKISAKINQHGVTIRNRIEKAEAIAMTELKKAESSQNGQGTSRQHVEMMTDLLAKVDTVRSNMQQMKEITGSTDVQPCVSVQKEATNLRNNIAELRKKIDRARAITSALPVSVAMVDGWEYQLEVPSTGETESPVTSLEVCVKPERSAMTVANFHGNGTVAYGIGLVDSVPTVSVTGADGELYGTIKSSVTMENSQWYNLHITRTGQTIEMRTTRLGNDSEPTREAIAFPNMLALQSSPTTVHVSGTSSPNQGNNNVSGCIGNVMVNGQAVGLANTGTMREPVKTCTSECASSSVPSMVFDGNGYVMFPMSMLLPYYRVESLYLRFSTRQKEGILLLLNDQLQHFQMLLSVSEGSVHMEARTKRGTTVLRSNNNTYADGLFHIVEVNVQTREIQATLDGVSDTFSPETSTQEIPPRIDDGIYVAGLGSKSQIISGKTKLRSLTGCISTLRISDKDIPMYMLQESRNVVYGSCTDSVWHHCVKFTENSTPVTLDELLESTRIYVTVSSGAAGTVLNYKRKDKFNINIDLDAAGVTITESVVDNEEKLFTTPHHEETWMTLVVEDLEDRVKVTLNGTSVTLQHKQKGWLTIGGDSPPEYQITVGGEEGEDPATFTGGVARVIVNDVFIDLASSANPHRLHGCEKLIPELPEMEKDMKPVC</sequence>
<dbReference type="Proteomes" id="UP000242188">
    <property type="component" value="Unassembled WGS sequence"/>
</dbReference>
<feature type="compositionally biased region" description="Basic and acidic residues" evidence="3">
    <location>
        <begin position="88"/>
        <end position="101"/>
    </location>
</feature>
<keyword evidence="1" id="KW-1015">Disulfide bond</keyword>
<feature type="region of interest" description="Disordered" evidence="3">
    <location>
        <begin position="521"/>
        <end position="693"/>
    </location>
</feature>
<feature type="compositionally biased region" description="Low complexity" evidence="3">
    <location>
        <begin position="531"/>
        <end position="562"/>
    </location>
</feature>
<feature type="region of interest" description="Disordered" evidence="3">
    <location>
        <begin position="700"/>
        <end position="719"/>
    </location>
</feature>
<feature type="region of interest" description="Disordered" evidence="3">
    <location>
        <begin position="759"/>
        <end position="783"/>
    </location>
</feature>
<dbReference type="PANTHER" id="PTHR24216">
    <property type="entry name" value="PAXILLIN-RELATED"/>
    <property type="match status" value="1"/>
</dbReference>
<keyword evidence="6" id="KW-1185">Reference proteome</keyword>
<accession>A0A210QVL3</accession>
<reference evidence="5 6" key="1">
    <citation type="journal article" date="2017" name="Nat. Ecol. Evol.">
        <title>Scallop genome provides insights into evolution of bilaterian karyotype and development.</title>
        <authorList>
            <person name="Wang S."/>
            <person name="Zhang J."/>
            <person name="Jiao W."/>
            <person name="Li J."/>
            <person name="Xun X."/>
            <person name="Sun Y."/>
            <person name="Guo X."/>
            <person name="Huan P."/>
            <person name="Dong B."/>
            <person name="Zhang L."/>
            <person name="Hu X."/>
            <person name="Sun X."/>
            <person name="Wang J."/>
            <person name="Zhao C."/>
            <person name="Wang Y."/>
            <person name="Wang D."/>
            <person name="Huang X."/>
            <person name="Wang R."/>
            <person name="Lv J."/>
            <person name="Li Y."/>
            <person name="Zhang Z."/>
            <person name="Liu B."/>
            <person name="Lu W."/>
            <person name="Hui Y."/>
            <person name="Liang J."/>
            <person name="Zhou Z."/>
            <person name="Hou R."/>
            <person name="Li X."/>
            <person name="Liu Y."/>
            <person name="Li H."/>
            <person name="Ning X."/>
            <person name="Lin Y."/>
            <person name="Zhao L."/>
            <person name="Xing Q."/>
            <person name="Dou J."/>
            <person name="Li Y."/>
            <person name="Mao J."/>
            <person name="Guo H."/>
            <person name="Dou H."/>
            <person name="Li T."/>
            <person name="Mu C."/>
            <person name="Jiang W."/>
            <person name="Fu Q."/>
            <person name="Fu X."/>
            <person name="Miao Y."/>
            <person name="Liu J."/>
            <person name="Yu Q."/>
            <person name="Li R."/>
            <person name="Liao H."/>
            <person name="Li X."/>
            <person name="Kong Y."/>
            <person name="Jiang Z."/>
            <person name="Chourrout D."/>
            <person name="Li R."/>
            <person name="Bao Z."/>
        </authorList>
    </citation>
    <scope>NUCLEOTIDE SEQUENCE [LARGE SCALE GENOMIC DNA]</scope>
    <source>
        <strain evidence="5 6">PY_sf001</strain>
    </source>
</reference>
<dbReference type="PRINTS" id="PR01217">
    <property type="entry name" value="PRICHEXTENSN"/>
</dbReference>
<evidence type="ECO:0000259" key="4">
    <source>
        <dbReference type="PROSITE" id="PS50025"/>
    </source>
</evidence>
<keyword evidence="2" id="KW-0175">Coiled coil</keyword>
<dbReference type="EMBL" id="NEDP02001654">
    <property type="protein sequence ID" value="OWF52764.1"/>
    <property type="molecule type" value="Genomic_DNA"/>
</dbReference>
<evidence type="ECO:0000313" key="5">
    <source>
        <dbReference type="EMBL" id="OWF52764.1"/>
    </source>
</evidence>
<dbReference type="SMART" id="SM00282">
    <property type="entry name" value="LamG"/>
    <property type="match status" value="2"/>
</dbReference>
<dbReference type="Pfam" id="PF02210">
    <property type="entry name" value="Laminin_G_2"/>
    <property type="match status" value="1"/>
</dbReference>
<dbReference type="STRING" id="6573.A0A210QVL3"/>